<feature type="region of interest" description="Disordered" evidence="1">
    <location>
        <begin position="543"/>
        <end position="577"/>
    </location>
</feature>
<feature type="compositionally biased region" description="Polar residues" evidence="1">
    <location>
        <begin position="548"/>
        <end position="563"/>
    </location>
</feature>
<feature type="compositionally biased region" description="Acidic residues" evidence="1">
    <location>
        <begin position="326"/>
        <end position="338"/>
    </location>
</feature>
<organism evidence="2 3">
    <name type="scientific">Tetrahymena thermophila (strain SB210)</name>
    <dbReference type="NCBI Taxonomy" id="312017"/>
    <lineage>
        <taxon>Eukaryota</taxon>
        <taxon>Sar</taxon>
        <taxon>Alveolata</taxon>
        <taxon>Ciliophora</taxon>
        <taxon>Intramacronucleata</taxon>
        <taxon>Oligohymenophorea</taxon>
        <taxon>Hymenostomatida</taxon>
        <taxon>Tetrahymenina</taxon>
        <taxon>Tetrahymenidae</taxon>
        <taxon>Tetrahymena</taxon>
    </lineage>
</organism>
<feature type="region of interest" description="Disordered" evidence="1">
    <location>
        <begin position="626"/>
        <end position="664"/>
    </location>
</feature>
<gene>
    <name evidence="2" type="ORF">TTHERM_00616290</name>
</gene>
<dbReference type="AlphaFoldDB" id="I7MII0"/>
<name>I7MII0_TETTS</name>
<keyword evidence="3" id="KW-1185">Reference proteome</keyword>
<feature type="compositionally biased region" description="Polar residues" evidence="1">
    <location>
        <begin position="642"/>
        <end position="654"/>
    </location>
</feature>
<feature type="compositionally biased region" description="Basic residues" evidence="1">
    <location>
        <begin position="655"/>
        <end position="664"/>
    </location>
</feature>
<dbReference type="RefSeq" id="XP_001024699.2">
    <property type="nucleotide sequence ID" value="XM_001024699.3"/>
</dbReference>
<dbReference type="KEGG" id="tet:TTHERM_00616290"/>
<dbReference type="InParanoid" id="I7MII0"/>
<dbReference type="GeneID" id="7838887"/>
<reference evidence="3" key="1">
    <citation type="journal article" date="2006" name="PLoS Biol.">
        <title>Macronuclear genome sequence of the ciliate Tetrahymena thermophila, a model eukaryote.</title>
        <authorList>
            <person name="Eisen J.A."/>
            <person name="Coyne R.S."/>
            <person name="Wu M."/>
            <person name="Wu D."/>
            <person name="Thiagarajan M."/>
            <person name="Wortman J.R."/>
            <person name="Badger J.H."/>
            <person name="Ren Q."/>
            <person name="Amedeo P."/>
            <person name="Jones K.M."/>
            <person name="Tallon L.J."/>
            <person name="Delcher A.L."/>
            <person name="Salzberg S.L."/>
            <person name="Silva J.C."/>
            <person name="Haas B.J."/>
            <person name="Majoros W.H."/>
            <person name="Farzad M."/>
            <person name="Carlton J.M."/>
            <person name="Smith R.K. Jr."/>
            <person name="Garg J."/>
            <person name="Pearlman R.E."/>
            <person name="Karrer K.M."/>
            <person name="Sun L."/>
            <person name="Manning G."/>
            <person name="Elde N.C."/>
            <person name="Turkewitz A.P."/>
            <person name="Asai D.J."/>
            <person name="Wilkes D.E."/>
            <person name="Wang Y."/>
            <person name="Cai H."/>
            <person name="Collins K."/>
            <person name="Stewart B.A."/>
            <person name="Lee S.R."/>
            <person name="Wilamowska K."/>
            <person name="Weinberg Z."/>
            <person name="Ruzzo W.L."/>
            <person name="Wloga D."/>
            <person name="Gaertig J."/>
            <person name="Frankel J."/>
            <person name="Tsao C.-C."/>
            <person name="Gorovsky M.A."/>
            <person name="Keeling P.J."/>
            <person name="Waller R.F."/>
            <person name="Patron N.J."/>
            <person name="Cherry J.M."/>
            <person name="Stover N.A."/>
            <person name="Krieger C.J."/>
            <person name="del Toro C."/>
            <person name="Ryder H.F."/>
            <person name="Williamson S.C."/>
            <person name="Barbeau R.A."/>
            <person name="Hamilton E.P."/>
            <person name="Orias E."/>
        </authorList>
    </citation>
    <scope>NUCLEOTIDE SEQUENCE [LARGE SCALE GENOMIC DNA]</scope>
    <source>
        <strain evidence="3">SB210</strain>
    </source>
</reference>
<evidence type="ECO:0000256" key="1">
    <source>
        <dbReference type="SAM" id="MobiDB-lite"/>
    </source>
</evidence>
<feature type="compositionally biased region" description="Basic and acidic residues" evidence="1">
    <location>
        <begin position="626"/>
        <end position="641"/>
    </location>
</feature>
<evidence type="ECO:0000313" key="3">
    <source>
        <dbReference type="Proteomes" id="UP000009168"/>
    </source>
</evidence>
<protein>
    <submittedName>
        <fullName evidence="2">Uncharacterized protein</fullName>
    </submittedName>
</protein>
<sequence>MNQVNSVMVDNQMLQSFSDCLDLQLFMQHQQEEKVKENQMFYKYLQNQLQILTTDLENDNIQKQMPKQNKNGITINKTPQSQQRLNRYLEMKSIIDINFKQNISFYIKQRELIKLLKERLYFVNSMIANKRQVYEIDLESQETRILVRDYFELKEDNPELKNNININNNLSDNLNNCDFFSDSFDQSNKAGEDDQDKMDDWIRSFNDKVQNYNLIEVDFGFEDIKQQEQSFVNSLQWIVSGMNGIQLSESNSSNQILEQNQLQNQKQDIFQSSFLQDIENDNQNKYSKENLEPIKLNNQNDSISKNRTQNNKNQIYIEIESKEDIQENEEIEEEEDQVEQEKENKQAVKSKPQTPSKLKEKMSFENGGSRGVITRSASKKLVQISPEQQVKNQSQAQEKANIWNDSCNLQQMDNAIFISNSIEQENSPRKGNTILQKELLEIHSNSSSLNNVQKEQQSKEIQLKKMLKKETINENSQIPQKQVLNNKNEGLQMKKTIQIIKQSDIASSSIKLNNIPPNNSNINLNSQQQKSLLSKVKNEFSQPVPRISSGQGLSVSKTINNDASNKSKQISKQKQDQQMELEKEIIIISPLETNIMSSSGISSQRSPNNSCIIIKQNKIGKRIIKEDKNSPNSHISRDNHKISSNGSANNQAKQKIQKRKIVKS</sequence>
<dbReference type="EMBL" id="GG662448">
    <property type="protein sequence ID" value="EAS04454.2"/>
    <property type="molecule type" value="Genomic_DNA"/>
</dbReference>
<proteinExistence type="predicted"/>
<feature type="region of interest" description="Disordered" evidence="1">
    <location>
        <begin position="320"/>
        <end position="370"/>
    </location>
</feature>
<evidence type="ECO:0000313" key="2">
    <source>
        <dbReference type="EMBL" id="EAS04454.2"/>
    </source>
</evidence>
<accession>I7MII0</accession>
<dbReference type="Proteomes" id="UP000009168">
    <property type="component" value="Unassembled WGS sequence"/>
</dbReference>